<accession>A0A330L5B4</accession>
<evidence type="ECO:0008006" key="3">
    <source>
        <dbReference type="Google" id="ProtNLM"/>
    </source>
</evidence>
<name>A0A330L5B4_9BACT</name>
<proteinExistence type="predicted"/>
<dbReference type="AlphaFoldDB" id="A0A330L5B4"/>
<evidence type="ECO:0000313" key="1">
    <source>
        <dbReference type="EMBL" id="SPP65011.1"/>
    </source>
</evidence>
<dbReference type="EMBL" id="OUNR01000012">
    <property type="protein sequence ID" value="SPP65011.1"/>
    <property type="molecule type" value="Genomic_DNA"/>
</dbReference>
<dbReference type="InParanoid" id="A0A330L5B4"/>
<dbReference type="RefSeq" id="WP_121989318.1">
    <property type="nucleotide sequence ID" value="NZ_OUNR01000012.1"/>
</dbReference>
<protein>
    <recommendedName>
        <fullName evidence="3">DUF4440 domain-containing protein</fullName>
    </recommendedName>
</protein>
<reference evidence="2" key="1">
    <citation type="submission" date="2018-04" db="EMBL/GenBank/DDBJ databases">
        <authorList>
            <person name="Lucker S."/>
            <person name="Sakoula D."/>
        </authorList>
    </citation>
    <scope>NUCLEOTIDE SEQUENCE [LARGE SCALE GENOMIC DNA]</scope>
</reference>
<organism evidence="1 2">
    <name type="scientific">Nitrospira lenta</name>
    <dbReference type="NCBI Taxonomy" id="1436998"/>
    <lineage>
        <taxon>Bacteria</taxon>
        <taxon>Pseudomonadati</taxon>
        <taxon>Nitrospirota</taxon>
        <taxon>Nitrospiria</taxon>
        <taxon>Nitrospirales</taxon>
        <taxon>Nitrospiraceae</taxon>
        <taxon>Nitrospira</taxon>
    </lineage>
</organism>
<gene>
    <name evidence="1" type="ORF">NITLEN_20651</name>
</gene>
<keyword evidence="2" id="KW-1185">Reference proteome</keyword>
<dbReference type="Proteomes" id="UP000248168">
    <property type="component" value="Unassembled WGS sequence"/>
</dbReference>
<dbReference type="OrthoDB" id="9795920at2"/>
<sequence length="175" mass="20073">MDTNLPVSPFYLRMLRWCGVAVLLTAVACSSKTLQYPEDHERFIHIDRAVEALREAYQHRDRSAFQDVMLPAESLEQIQAEAAQDFELFQSIQLDFKTERIMIDGENIDVYVHWQGVWKKNPDDAGIRQRGHARLQWIGKQSILLRGVQGDLPFGMKVRQALSDLPAAPQKSLPQ</sequence>
<evidence type="ECO:0000313" key="2">
    <source>
        <dbReference type="Proteomes" id="UP000248168"/>
    </source>
</evidence>